<reference evidence="2" key="2">
    <citation type="submission" date="2017-09" db="EMBL/GenBank/DDBJ databases">
        <authorList>
            <person name="Ehlers B."/>
            <person name="Leendertz F.H."/>
        </authorList>
    </citation>
    <scope>NUCLEOTIDE SEQUENCE</scope>
    <source>
        <strain evidence="2">MAVP-26</strain>
    </source>
</reference>
<dbReference type="AlphaFoldDB" id="A0A249W5M6"/>
<keyword evidence="4" id="KW-1185">Reference proteome</keyword>
<evidence type="ECO:0000313" key="3">
    <source>
        <dbReference type="EMBL" id="OQJ94739.1"/>
    </source>
</evidence>
<gene>
    <name evidence="3" type="ORF">AKG60_27790</name>
    <name evidence="2" type="ORF">YA91_15555</name>
</gene>
<accession>A0A249W5M6</accession>
<keyword evidence="1" id="KW-0472">Membrane</keyword>
<evidence type="ECO:0000256" key="1">
    <source>
        <dbReference type="SAM" id="Phobius"/>
    </source>
</evidence>
<evidence type="ECO:0000313" key="2">
    <source>
        <dbReference type="EMBL" id="ASZ51867.1"/>
    </source>
</evidence>
<keyword evidence="1" id="KW-1133">Transmembrane helix</keyword>
<dbReference type="EMBL" id="LHQV01000039">
    <property type="protein sequence ID" value="OQJ94739.1"/>
    <property type="molecule type" value="Genomic_DNA"/>
</dbReference>
<feature type="transmembrane region" description="Helical" evidence="1">
    <location>
        <begin position="21"/>
        <end position="38"/>
    </location>
</feature>
<dbReference type="RefSeq" id="WP_029829244.1">
    <property type="nucleotide sequence ID" value="NZ_CP023248.2"/>
</dbReference>
<keyword evidence="1" id="KW-0812">Transmembrane</keyword>
<feature type="transmembrane region" description="Helical" evidence="1">
    <location>
        <begin position="138"/>
        <end position="157"/>
    </location>
</feature>
<feature type="transmembrane region" description="Helical" evidence="1">
    <location>
        <begin position="58"/>
        <end position="78"/>
    </location>
</feature>
<organism evidence="2">
    <name type="scientific">Vibrio parahaemolyticus</name>
    <dbReference type="NCBI Taxonomy" id="670"/>
    <lineage>
        <taxon>Bacteria</taxon>
        <taxon>Pseudomonadati</taxon>
        <taxon>Pseudomonadota</taxon>
        <taxon>Gammaproteobacteria</taxon>
        <taxon>Vibrionales</taxon>
        <taxon>Vibrionaceae</taxon>
        <taxon>Vibrio</taxon>
    </lineage>
</organism>
<name>A0A249W5M6_VIBPH</name>
<reference evidence="3 4" key="1">
    <citation type="submission" date="2015-08" db="EMBL/GenBank/DDBJ databases">
        <title>Draft Genome Sequences of Vibrio parahaemolyticus Strains.</title>
        <authorList>
            <person name="Gonzalez-Escalona N."/>
            <person name="DePaola A."/>
        </authorList>
    </citation>
    <scope>NUCLEOTIDE SEQUENCE [LARGE SCALE GENOMIC DNA]</scope>
    <source>
        <strain evidence="3 4">CFSAN001621</strain>
    </source>
</reference>
<sequence>MEHFTNRLREPLNETTRKARRNLLAASVLGIVTAKVGLVPTKVSAFGVEFSSSNIEALMTLLALSITYFLVTFIVYIVSELQGWQLLIASKELSELKEQKISTSRTVFTTQESKIEAEFQDRMSTVYSRTKPVFYSRLFVEVFIPLVIAIYSIVATSRLDVTVLFTS</sequence>
<dbReference type="EMBL" id="CP023248">
    <property type="protein sequence ID" value="ASZ51867.1"/>
    <property type="molecule type" value="Genomic_DNA"/>
</dbReference>
<proteinExistence type="predicted"/>
<evidence type="ECO:0000313" key="4">
    <source>
        <dbReference type="Proteomes" id="UP000191946"/>
    </source>
</evidence>
<dbReference type="Proteomes" id="UP000191946">
    <property type="component" value="Unassembled WGS sequence"/>
</dbReference>
<protein>
    <submittedName>
        <fullName evidence="2">Uncharacterized protein</fullName>
    </submittedName>
</protein>